<reference evidence="3 4" key="1">
    <citation type="submission" date="2010-05" db="EMBL/GenBank/DDBJ databases">
        <title>The Genome Sequence of Thecamonas trahens ATCC 50062.</title>
        <authorList>
            <consortium name="The Broad Institute Genome Sequencing Platform"/>
            <person name="Russ C."/>
            <person name="Cuomo C."/>
            <person name="Shea T."/>
            <person name="Young S.K."/>
            <person name="Zeng Q."/>
            <person name="Koehrsen M."/>
            <person name="Haas B."/>
            <person name="Borodovsky M."/>
            <person name="Guigo R."/>
            <person name="Alvarado L."/>
            <person name="Berlin A."/>
            <person name="Bochicchio J."/>
            <person name="Borenstein D."/>
            <person name="Chapman S."/>
            <person name="Chen Z."/>
            <person name="Freedman E."/>
            <person name="Gellesch M."/>
            <person name="Goldberg J."/>
            <person name="Griggs A."/>
            <person name="Gujja S."/>
            <person name="Heilman E."/>
            <person name="Heiman D."/>
            <person name="Hepburn T."/>
            <person name="Howarth C."/>
            <person name="Jen D."/>
            <person name="Larson L."/>
            <person name="Mehta T."/>
            <person name="Park D."/>
            <person name="Pearson M."/>
            <person name="Roberts A."/>
            <person name="Saif S."/>
            <person name="Shenoy N."/>
            <person name="Sisk P."/>
            <person name="Stolte C."/>
            <person name="Sykes S."/>
            <person name="Thomson T."/>
            <person name="Walk T."/>
            <person name="White J."/>
            <person name="Yandava C."/>
            <person name="Burger G."/>
            <person name="Gray M.W."/>
            <person name="Holland P.W.H."/>
            <person name="King N."/>
            <person name="Lang F.B.F."/>
            <person name="Roger A.J."/>
            <person name="Ruiz-Trillo I."/>
            <person name="Lander E."/>
            <person name="Nusbaum C."/>
        </authorList>
    </citation>
    <scope>NUCLEOTIDE SEQUENCE [LARGE SCALE GENOMIC DNA]</scope>
    <source>
        <strain evidence="3 4">ATCC 50062</strain>
    </source>
</reference>
<dbReference type="GeneID" id="25560168"/>
<dbReference type="Proteomes" id="UP000054408">
    <property type="component" value="Unassembled WGS sequence"/>
</dbReference>
<keyword evidence="4" id="KW-1185">Reference proteome</keyword>
<protein>
    <submittedName>
        <fullName evidence="3">Uncharacterized protein</fullName>
    </submittedName>
</protein>
<evidence type="ECO:0000256" key="1">
    <source>
        <dbReference type="SAM" id="MobiDB-lite"/>
    </source>
</evidence>
<keyword evidence="2" id="KW-1133">Transmembrane helix</keyword>
<feature type="transmembrane region" description="Helical" evidence="2">
    <location>
        <begin position="54"/>
        <end position="76"/>
    </location>
</feature>
<name>A0A0L0D8A3_THETB</name>
<dbReference type="RefSeq" id="XP_013762638.1">
    <property type="nucleotide sequence ID" value="XM_013907184.1"/>
</dbReference>
<feature type="transmembrane region" description="Helical" evidence="2">
    <location>
        <begin position="255"/>
        <end position="278"/>
    </location>
</feature>
<evidence type="ECO:0000313" key="4">
    <source>
        <dbReference type="Proteomes" id="UP000054408"/>
    </source>
</evidence>
<feature type="transmembrane region" description="Helical" evidence="2">
    <location>
        <begin position="211"/>
        <end position="234"/>
    </location>
</feature>
<keyword evidence="2" id="KW-0472">Membrane</keyword>
<evidence type="ECO:0000313" key="3">
    <source>
        <dbReference type="EMBL" id="KNC48582.1"/>
    </source>
</evidence>
<keyword evidence="2" id="KW-0812">Transmembrane</keyword>
<accession>A0A0L0D8A3</accession>
<dbReference type="EMBL" id="GL349434">
    <property type="protein sequence ID" value="KNC48582.1"/>
    <property type="molecule type" value="Genomic_DNA"/>
</dbReference>
<sequence>MAMMMTMGMMSSSLEVFNSQIDEWSDPDGLPHRTAGAKEAPTEVVESVVTSRPYLVLATALLLLACLVFTLVALFLRGWVNIDLRLLAEAGDGGSVPPGGGIASPPPPSPPPPSLLISTSTSSSATASSTSSSSSSSGGGGGGSSGGEQLVLAYSVNIRFGLAQYSIDSTWANRKVVKPLAGAGDSLPLDEMMPDPSKSAMSIDGLRTGGGIAFVLGCVAVVANVGALLLVWYLARRVTPTRMANMLTPQRPLTAYAACLCLLAGMCQLAALIVYVALARDDIDPTSGTFGAGMACAAAALVGYFGACMLLILLTLVQRKKTGRASVEW</sequence>
<feature type="region of interest" description="Disordered" evidence="1">
    <location>
        <begin position="97"/>
        <end position="144"/>
    </location>
</feature>
<feature type="compositionally biased region" description="Pro residues" evidence="1">
    <location>
        <begin position="104"/>
        <end position="114"/>
    </location>
</feature>
<feature type="transmembrane region" description="Helical" evidence="2">
    <location>
        <begin position="290"/>
        <end position="317"/>
    </location>
</feature>
<gene>
    <name evidence="3" type="ORF">AMSG_00359</name>
</gene>
<dbReference type="AlphaFoldDB" id="A0A0L0D8A3"/>
<proteinExistence type="predicted"/>
<organism evidence="3 4">
    <name type="scientific">Thecamonas trahens ATCC 50062</name>
    <dbReference type="NCBI Taxonomy" id="461836"/>
    <lineage>
        <taxon>Eukaryota</taxon>
        <taxon>Apusozoa</taxon>
        <taxon>Apusomonadida</taxon>
        <taxon>Apusomonadidae</taxon>
        <taxon>Thecamonas</taxon>
    </lineage>
</organism>
<evidence type="ECO:0000256" key="2">
    <source>
        <dbReference type="SAM" id="Phobius"/>
    </source>
</evidence>
<feature type="compositionally biased region" description="Low complexity" evidence="1">
    <location>
        <begin position="115"/>
        <end position="136"/>
    </location>
</feature>